<feature type="domain" description="Glycosyl transferase family 1" evidence="1">
    <location>
        <begin position="272"/>
        <end position="417"/>
    </location>
</feature>
<dbReference type="PANTHER" id="PTHR12526">
    <property type="entry name" value="GLYCOSYLTRANSFERASE"/>
    <property type="match status" value="1"/>
</dbReference>
<evidence type="ECO:0000313" key="3">
    <source>
        <dbReference type="Proteomes" id="UP000605990"/>
    </source>
</evidence>
<gene>
    <name evidence="2" type="ORF">H8R27_00335</name>
</gene>
<dbReference type="RefSeq" id="WP_166124575.1">
    <property type="nucleotide sequence ID" value="NZ_JAANOQ010000001.1"/>
</dbReference>
<dbReference type="EMBL" id="JACRUN010000001">
    <property type="protein sequence ID" value="MBC5833319.1"/>
    <property type="molecule type" value="Genomic_DNA"/>
</dbReference>
<dbReference type="Gene3D" id="3.40.50.2000">
    <property type="entry name" value="Glycogen Phosphorylase B"/>
    <property type="match status" value="2"/>
</dbReference>
<dbReference type="Proteomes" id="UP000605990">
    <property type="component" value="Unassembled WGS sequence"/>
</dbReference>
<proteinExistence type="predicted"/>
<dbReference type="SUPFAM" id="SSF53756">
    <property type="entry name" value="UDP-Glycosyltransferase/glycogen phosphorylase"/>
    <property type="match status" value="1"/>
</dbReference>
<evidence type="ECO:0000259" key="1">
    <source>
        <dbReference type="Pfam" id="PF00534"/>
    </source>
</evidence>
<accession>A0ABR7IU83</accession>
<dbReference type="InterPro" id="IPR001296">
    <property type="entry name" value="Glyco_trans_1"/>
</dbReference>
<sequence length="438" mass="49724">MEQVKKKILLLSSGDVNGAYEAIYRLAKYFVSDGFQVKMLVKNKTKPDDFIIAYSDIPKPFKRKSILELLILKIKQKLKKQESTPKIKFDLNYDFISVDETSVNVSAERIVDLIGFTPDFIYSGMIDSFMNSTDLLNLQQLTKSQVYNITVDMNHFTGGCHFAWDCKGYIEGCSNKCPAILSEFGKDLPKINFETKLKNAEIGKFKIISGSGWTLNQAKESKIYKNQNVILNINSLIDVKLFNNKSRSFAKQIFGLSDSTFYILMGCQNSNNKRKGFEYLIESLHILHQSLNQEQKSKIKVLLVSRLNNLQFDEIPFEKEYIEYINDYRLLSLLYQASDLFVNSSIEDSGPMMVSEALACGTPVVGFDMGVVNNMVITEFNGYKAILKDSADLANGIKSILELTPEAYKEYSENAVKQVEQFSSLEAVGTILRRDMLN</sequence>
<evidence type="ECO:0000313" key="2">
    <source>
        <dbReference type="EMBL" id="MBC5833319.1"/>
    </source>
</evidence>
<name>A0ABR7IU83_9FLAO</name>
<organism evidence="2 3">
    <name type="scientific">Flavobacterium bernardetii</name>
    <dbReference type="NCBI Taxonomy" id="2813823"/>
    <lineage>
        <taxon>Bacteria</taxon>
        <taxon>Pseudomonadati</taxon>
        <taxon>Bacteroidota</taxon>
        <taxon>Flavobacteriia</taxon>
        <taxon>Flavobacteriales</taxon>
        <taxon>Flavobacteriaceae</taxon>
        <taxon>Flavobacterium</taxon>
    </lineage>
</organism>
<comment type="caution">
    <text evidence="2">The sequence shown here is derived from an EMBL/GenBank/DDBJ whole genome shotgun (WGS) entry which is preliminary data.</text>
</comment>
<dbReference type="Pfam" id="PF00534">
    <property type="entry name" value="Glycos_transf_1"/>
    <property type="match status" value="1"/>
</dbReference>
<dbReference type="PANTHER" id="PTHR12526:SF637">
    <property type="entry name" value="GLYCOSYLTRANSFERASE EPSF-RELATED"/>
    <property type="match status" value="1"/>
</dbReference>
<protein>
    <submittedName>
        <fullName evidence="2">Glycosyltransferase</fullName>
    </submittedName>
</protein>
<keyword evidence="3" id="KW-1185">Reference proteome</keyword>
<reference evidence="2 3" key="1">
    <citation type="submission" date="2020-08" db="EMBL/GenBank/DDBJ databases">
        <title>Description of novel Flavobacterium F-408 isolate.</title>
        <authorList>
            <person name="Saticioglu I.B."/>
            <person name="Duman M."/>
            <person name="Altun S."/>
        </authorList>
    </citation>
    <scope>NUCLEOTIDE SEQUENCE [LARGE SCALE GENOMIC DNA]</scope>
    <source>
        <strain evidence="2 3">F-408</strain>
    </source>
</reference>